<evidence type="ECO:0000256" key="7">
    <source>
        <dbReference type="ARBA" id="ARBA00022833"/>
    </source>
</evidence>
<gene>
    <name evidence="13" type="ORF">CG50_01500</name>
</gene>
<dbReference type="InterPro" id="IPR036034">
    <property type="entry name" value="PDZ_sf"/>
</dbReference>
<dbReference type="Gene3D" id="2.30.42.10">
    <property type="match status" value="2"/>
</dbReference>
<keyword evidence="10 11" id="KW-0472">Membrane</keyword>
<keyword evidence="5 11" id="KW-0812">Transmembrane</keyword>
<dbReference type="InterPro" id="IPR004387">
    <property type="entry name" value="Pept_M50_Zn"/>
</dbReference>
<comment type="subcellular location">
    <subcellularLocation>
        <location evidence="2">Membrane</location>
        <topology evidence="2">Multi-pass membrane protein</topology>
    </subcellularLocation>
</comment>
<reference evidence="13 14" key="1">
    <citation type="submission" date="2014-03" db="EMBL/GenBank/DDBJ databases">
        <title>Genome of Paenirhodobacter enshiensis DW2-9.</title>
        <authorList>
            <person name="Wang D."/>
            <person name="Wang G."/>
        </authorList>
    </citation>
    <scope>NUCLEOTIDE SEQUENCE [LARGE SCALE GENOMIC DNA]</scope>
    <source>
        <strain evidence="13 14">DW2-9</strain>
    </source>
</reference>
<comment type="similarity">
    <text evidence="3 11">Belongs to the peptidase M50B family.</text>
</comment>
<keyword evidence="7 11" id="KW-0862">Zinc</keyword>
<feature type="transmembrane region" description="Helical" evidence="11">
    <location>
        <begin position="7"/>
        <end position="28"/>
    </location>
</feature>
<feature type="transmembrane region" description="Helical" evidence="11">
    <location>
        <begin position="386"/>
        <end position="408"/>
    </location>
</feature>
<dbReference type="PANTHER" id="PTHR42837">
    <property type="entry name" value="REGULATOR OF SIGMA-E PROTEASE RSEP"/>
    <property type="match status" value="1"/>
</dbReference>
<dbReference type="InterPro" id="IPR001478">
    <property type="entry name" value="PDZ"/>
</dbReference>
<feature type="transmembrane region" description="Helical" evidence="11">
    <location>
        <begin position="34"/>
        <end position="55"/>
    </location>
</feature>
<dbReference type="GO" id="GO:0046872">
    <property type="term" value="F:metal ion binding"/>
    <property type="evidence" value="ECO:0007669"/>
    <property type="project" value="UniProtKB-KW"/>
</dbReference>
<name>A0A086XWN9_9RHOB</name>
<feature type="transmembrane region" description="Helical" evidence="11">
    <location>
        <begin position="429"/>
        <end position="451"/>
    </location>
</feature>
<evidence type="ECO:0000256" key="4">
    <source>
        <dbReference type="ARBA" id="ARBA00022670"/>
    </source>
</evidence>
<evidence type="ECO:0000256" key="11">
    <source>
        <dbReference type="RuleBase" id="RU362031"/>
    </source>
</evidence>
<dbReference type="GO" id="GO:0004222">
    <property type="term" value="F:metalloendopeptidase activity"/>
    <property type="evidence" value="ECO:0007669"/>
    <property type="project" value="InterPro"/>
</dbReference>
<dbReference type="RefSeq" id="WP_036637306.1">
    <property type="nucleotide sequence ID" value="NZ_JAYRGJ010000008.1"/>
</dbReference>
<proteinExistence type="inferred from homology"/>
<keyword evidence="8 11" id="KW-1133">Transmembrane helix</keyword>
<dbReference type="PANTHER" id="PTHR42837:SF2">
    <property type="entry name" value="MEMBRANE METALLOPROTEASE ARASP2, CHLOROPLASTIC-RELATED"/>
    <property type="match status" value="1"/>
</dbReference>
<evidence type="ECO:0000256" key="2">
    <source>
        <dbReference type="ARBA" id="ARBA00004141"/>
    </source>
</evidence>
<dbReference type="Proteomes" id="UP000028824">
    <property type="component" value="Unassembled WGS sequence"/>
</dbReference>
<dbReference type="Pfam" id="PF02163">
    <property type="entry name" value="Peptidase_M50"/>
    <property type="match status" value="1"/>
</dbReference>
<evidence type="ECO:0000256" key="5">
    <source>
        <dbReference type="ARBA" id="ARBA00022692"/>
    </source>
</evidence>
<dbReference type="SMART" id="SM00228">
    <property type="entry name" value="PDZ"/>
    <property type="match status" value="2"/>
</dbReference>
<keyword evidence="9 11" id="KW-0482">Metalloprotease</keyword>
<keyword evidence="11" id="KW-0479">Metal-binding</keyword>
<comment type="caution">
    <text evidence="13">The sequence shown here is derived from an EMBL/GenBank/DDBJ whole genome shotgun (WGS) entry which is preliminary data.</text>
</comment>
<keyword evidence="6 11" id="KW-0378">Hydrolase</keyword>
<dbReference type="CDD" id="cd06163">
    <property type="entry name" value="S2P-M50_PDZ_RseP-like"/>
    <property type="match status" value="1"/>
</dbReference>
<accession>A0A086XWN9</accession>
<dbReference type="InterPro" id="IPR041489">
    <property type="entry name" value="PDZ_6"/>
</dbReference>
<evidence type="ECO:0000256" key="8">
    <source>
        <dbReference type="ARBA" id="ARBA00022989"/>
    </source>
</evidence>
<dbReference type="InterPro" id="IPR008915">
    <property type="entry name" value="Peptidase_M50"/>
</dbReference>
<evidence type="ECO:0000259" key="12">
    <source>
        <dbReference type="SMART" id="SM00228"/>
    </source>
</evidence>
<evidence type="ECO:0000256" key="9">
    <source>
        <dbReference type="ARBA" id="ARBA00023049"/>
    </source>
</evidence>
<dbReference type="AlphaFoldDB" id="A0A086XWN9"/>
<dbReference type="STRING" id="1105367.CG50_01500"/>
<evidence type="ECO:0000256" key="1">
    <source>
        <dbReference type="ARBA" id="ARBA00001947"/>
    </source>
</evidence>
<protein>
    <recommendedName>
        <fullName evidence="11">Zinc metalloprotease</fullName>
        <ecNumber evidence="11">3.4.24.-</ecNumber>
    </recommendedName>
</protein>
<evidence type="ECO:0000313" key="14">
    <source>
        <dbReference type="Proteomes" id="UP000028824"/>
    </source>
</evidence>
<feature type="domain" description="PDZ" evidence="12">
    <location>
        <begin position="110"/>
        <end position="204"/>
    </location>
</feature>
<dbReference type="SUPFAM" id="SSF50156">
    <property type="entry name" value="PDZ domain-like"/>
    <property type="match status" value="2"/>
</dbReference>
<comment type="cofactor">
    <cofactor evidence="1 11">
        <name>Zn(2+)</name>
        <dbReference type="ChEBI" id="CHEBI:29105"/>
    </cofactor>
</comment>
<dbReference type="GO" id="GO:0006508">
    <property type="term" value="P:proteolysis"/>
    <property type="evidence" value="ECO:0007669"/>
    <property type="project" value="UniProtKB-KW"/>
</dbReference>
<dbReference type="EC" id="3.4.24.-" evidence="11"/>
<keyword evidence="4 13" id="KW-0645">Protease</keyword>
<dbReference type="Pfam" id="PF17820">
    <property type="entry name" value="PDZ_6"/>
    <property type="match status" value="1"/>
</dbReference>
<dbReference type="EMBL" id="JFZB01000014">
    <property type="protein sequence ID" value="KFI26439.1"/>
    <property type="molecule type" value="Genomic_DNA"/>
</dbReference>
<dbReference type="NCBIfam" id="TIGR00054">
    <property type="entry name" value="RIP metalloprotease RseP"/>
    <property type="match status" value="1"/>
</dbReference>
<feature type="domain" description="PDZ" evidence="12">
    <location>
        <begin position="209"/>
        <end position="273"/>
    </location>
</feature>
<evidence type="ECO:0000256" key="10">
    <source>
        <dbReference type="ARBA" id="ARBA00023136"/>
    </source>
</evidence>
<dbReference type="eggNOG" id="COG0750">
    <property type="taxonomic scope" value="Bacteria"/>
</dbReference>
<dbReference type="GO" id="GO:0016020">
    <property type="term" value="C:membrane"/>
    <property type="evidence" value="ECO:0007669"/>
    <property type="project" value="UniProtKB-SubCell"/>
</dbReference>
<evidence type="ECO:0000256" key="3">
    <source>
        <dbReference type="ARBA" id="ARBA00007931"/>
    </source>
</evidence>
<evidence type="ECO:0000256" key="6">
    <source>
        <dbReference type="ARBA" id="ARBA00022801"/>
    </source>
</evidence>
<keyword evidence="14" id="KW-1185">Reference proteome</keyword>
<feature type="transmembrane region" description="Helical" evidence="11">
    <location>
        <begin position="112"/>
        <end position="140"/>
    </location>
</feature>
<evidence type="ECO:0000313" key="13">
    <source>
        <dbReference type="EMBL" id="KFI26439.1"/>
    </source>
</evidence>
<organism evidence="13 14">
    <name type="scientific">Paenirhodobacter enshiensis</name>
    <dbReference type="NCBI Taxonomy" id="1105367"/>
    <lineage>
        <taxon>Bacteria</taxon>
        <taxon>Pseudomonadati</taxon>
        <taxon>Pseudomonadota</taxon>
        <taxon>Alphaproteobacteria</taxon>
        <taxon>Rhodobacterales</taxon>
        <taxon>Rhodobacter group</taxon>
        <taxon>Paenirhodobacter</taxon>
    </lineage>
</organism>
<sequence>MDLLPDFGNVLYTAAAFVVALSIIVFIHEFGHYIVGRWSGIGAEVFSLGFGPVLVSRVDRRGTRWQIAAIPLGGYVRFNGDSNAASAGAADEAELDAMSPEERRRTLAGAPLWARFATVAAGPVFNFILSVAIFAGAVAWQGVATEAPTVGRLATLPEGEGALQPGDRILALDGHETPDYRAFYAALADLPPTPTVRWSIERDGTARDIDGPQPMPPLLSGVMPSSAAAGAGLKAGDVITKVDGAPIWRFEDLRSRVGASAGAPLDLTVWRPLPAGAAGGTAATGAQLLTLSLTPKRMDLPLPNGDFETRWMIGATGDMAFAPETRAAGPLEALERGAGQVWTIVTSSVSAFEHMILGKISSCNLHGAVGIAQGSAAAAQAGAMDFIWFIGVLSTAVGFLNLFPVPVLDGGHLMFYLWEAVTRRPPSPAVLNVLTAAGMVAVLSLMLFGLWNDVTC</sequence>